<reference evidence="2 3" key="1">
    <citation type="submission" date="2021-04" db="EMBL/GenBank/DDBJ databases">
        <title>Whole genome sequence of Jiella sp. KSK16Y-1.</title>
        <authorList>
            <person name="Tuo L."/>
        </authorList>
    </citation>
    <scope>NUCLEOTIDE SEQUENCE [LARGE SCALE GENOMIC DNA]</scope>
    <source>
        <strain evidence="2 3">KSK16Y-1</strain>
    </source>
</reference>
<name>A0ABS4BFF2_9HYPH</name>
<dbReference type="PANTHER" id="PTHR33336:SF3">
    <property type="entry name" value="ABM DOMAIN-CONTAINING PROTEIN"/>
    <property type="match status" value="1"/>
</dbReference>
<dbReference type="Proteomes" id="UP000678276">
    <property type="component" value="Unassembled WGS sequence"/>
</dbReference>
<accession>A0ABS4BFF2</accession>
<dbReference type="PROSITE" id="PS51725">
    <property type="entry name" value="ABM"/>
    <property type="match status" value="1"/>
</dbReference>
<dbReference type="Gene3D" id="3.30.70.100">
    <property type="match status" value="1"/>
</dbReference>
<proteinExistence type="predicted"/>
<keyword evidence="3" id="KW-1185">Reference proteome</keyword>
<feature type="domain" description="ABM" evidence="1">
    <location>
        <begin position="3"/>
        <end position="93"/>
    </location>
</feature>
<dbReference type="SUPFAM" id="SSF54909">
    <property type="entry name" value="Dimeric alpha+beta barrel"/>
    <property type="match status" value="1"/>
</dbReference>
<comment type="caution">
    <text evidence="2">The sequence shown here is derived from an EMBL/GenBank/DDBJ whole genome shotgun (WGS) entry which is preliminary data.</text>
</comment>
<keyword evidence="2" id="KW-0560">Oxidoreductase</keyword>
<dbReference type="PANTHER" id="PTHR33336">
    <property type="entry name" value="QUINOL MONOOXYGENASE YGIN-RELATED"/>
    <property type="match status" value="1"/>
</dbReference>
<evidence type="ECO:0000313" key="2">
    <source>
        <dbReference type="EMBL" id="MBP0615494.1"/>
    </source>
</evidence>
<evidence type="ECO:0000259" key="1">
    <source>
        <dbReference type="PROSITE" id="PS51725"/>
    </source>
</evidence>
<dbReference type="InterPro" id="IPR011008">
    <property type="entry name" value="Dimeric_a/b-barrel"/>
</dbReference>
<dbReference type="Pfam" id="PF03992">
    <property type="entry name" value="ABM"/>
    <property type="match status" value="1"/>
</dbReference>
<dbReference type="GO" id="GO:0004497">
    <property type="term" value="F:monooxygenase activity"/>
    <property type="evidence" value="ECO:0007669"/>
    <property type="project" value="UniProtKB-KW"/>
</dbReference>
<sequence>MMIIVSGTLRLSPEDLAKLRDQAAIVLTETRAETGCLVYAFAEDLLEPGLVRIYEEWESREALAAHGKAPHIAAWHEALAGVTVLGRDLKLVEAGRAEPLG</sequence>
<dbReference type="InterPro" id="IPR007138">
    <property type="entry name" value="ABM_dom"/>
</dbReference>
<evidence type="ECO:0000313" key="3">
    <source>
        <dbReference type="Proteomes" id="UP000678276"/>
    </source>
</evidence>
<organism evidence="2 3">
    <name type="scientific">Jiella mangrovi</name>
    <dbReference type="NCBI Taxonomy" id="2821407"/>
    <lineage>
        <taxon>Bacteria</taxon>
        <taxon>Pseudomonadati</taxon>
        <taxon>Pseudomonadota</taxon>
        <taxon>Alphaproteobacteria</taxon>
        <taxon>Hyphomicrobiales</taxon>
        <taxon>Aurantimonadaceae</taxon>
        <taxon>Jiella</taxon>
    </lineage>
</organism>
<keyword evidence="2" id="KW-0503">Monooxygenase</keyword>
<gene>
    <name evidence="2" type="ORF">J6595_07875</name>
</gene>
<dbReference type="InterPro" id="IPR050744">
    <property type="entry name" value="AI-2_Isomerase_LsrG"/>
</dbReference>
<protein>
    <submittedName>
        <fullName evidence="2">Antibiotic biosynthesis monooxygenase</fullName>
    </submittedName>
</protein>
<dbReference type="EMBL" id="JAGJCF010000004">
    <property type="protein sequence ID" value="MBP0615494.1"/>
    <property type="molecule type" value="Genomic_DNA"/>
</dbReference>